<comment type="caution">
    <text evidence="10">The sequence shown here is derived from an EMBL/GenBank/DDBJ whole genome shotgun (WGS) entry which is preliminary data.</text>
</comment>
<name>A0ABP0QR60_9DINO</name>
<feature type="domain" description="Protein kinase" evidence="9">
    <location>
        <begin position="530"/>
        <end position="804"/>
    </location>
</feature>
<reference evidence="10 11" key="1">
    <citation type="submission" date="2024-02" db="EMBL/GenBank/DDBJ databases">
        <authorList>
            <person name="Chen Y."/>
            <person name="Shah S."/>
            <person name="Dougan E. K."/>
            <person name="Thang M."/>
            <person name="Chan C."/>
        </authorList>
    </citation>
    <scope>NUCLEOTIDE SEQUENCE [LARGE SCALE GENOMIC DNA]</scope>
</reference>
<proteinExistence type="inferred from homology"/>
<protein>
    <submittedName>
        <fullName evidence="10">Mitogen-activated protein kinase 5 (AtMPK5) (MAP kinase 5)</fullName>
    </submittedName>
</protein>
<dbReference type="GO" id="GO:0016301">
    <property type="term" value="F:kinase activity"/>
    <property type="evidence" value="ECO:0007669"/>
    <property type="project" value="UniProtKB-KW"/>
</dbReference>
<keyword evidence="10" id="KW-0808">Transferase</keyword>
<dbReference type="InterPro" id="IPR024041">
    <property type="entry name" value="NH4_transpt_AmtB-like_dom"/>
</dbReference>
<dbReference type="Gene3D" id="1.10.510.10">
    <property type="entry name" value="Transferase(Phosphotransferase) domain 1"/>
    <property type="match status" value="1"/>
</dbReference>
<dbReference type="Pfam" id="PF00069">
    <property type="entry name" value="Pkinase"/>
    <property type="match status" value="1"/>
</dbReference>
<dbReference type="SUPFAM" id="SSF111352">
    <property type="entry name" value="Ammonium transporter"/>
    <property type="match status" value="1"/>
</dbReference>
<evidence type="ECO:0000259" key="9">
    <source>
        <dbReference type="PROSITE" id="PS50011"/>
    </source>
</evidence>
<evidence type="ECO:0000256" key="8">
    <source>
        <dbReference type="SAM" id="Phobius"/>
    </source>
</evidence>
<dbReference type="PANTHER" id="PTHR43029:SF10">
    <property type="entry name" value="AMMONIUM TRANSPORTER MEP2"/>
    <property type="match status" value="1"/>
</dbReference>
<dbReference type="InterPro" id="IPR001905">
    <property type="entry name" value="Ammonium_transpt"/>
</dbReference>
<comment type="similarity">
    <text evidence="2">Belongs to the ammonia transporter channel (TC 1.A.11.2) family.</text>
</comment>
<evidence type="ECO:0000256" key="7">
    <source>
        <dbReference type="ARBA" id="ARBA00023177"/>
    </source>
</evidence>
<dbReference type="SUPFAM" id="SSF53335">
    <property type="entry name" value="S-adenosyl-L-methionine-dependent methyltransferases"/>
    <property type="match status" value="1"/>
</dbReference>
<evidence type="ECO:0000256" key="2">
    <source>
        <dbReference type="ARBA" id="ARBA00005887"/>
    </source>
</evidence>
<dbReference type="Pfam" id="PF00909">
    <property type="entry name" value="Ammonium_transp"/>
    <property type="match status" value="1"/>
</dbReference>
<feature type="transmembrane region" description="Helical" evidence="8">
    <location>
        <begin position="42"/>
        <end position="61"/>
    </location>
</feature>
<keyword evidence="3" id="KW-0813">Transport</keyword>
<evidence type="ECO:0000313" key="10">
    <source>
        <dbReference type="EMBL" id="CAK9090068.1"/>
    </source>
</evidence>
<keyword evidence="11" id="KW-1185">Reference proteome</keyword>
<evidence type="ECO:0000256" key="1">
    <source>
        <dbReference type="ARBA" id="ARBA00004141"/>
    </source>
</evidence>
<dbReference type="InterPro" id="IPR000719">
    <property type="entry name" value="Prot_kinase_dom"/>
</dbReference>
<keyword evidence="5 8" id="KW-1133">Transmembrane helix</keyword>
<organism evidence="10 11">
    <name type="scientific">Durusdinium trenchii</name>
    <dbReference type="NCBI Taxonomy" id="1381693"/>
    <lineage>
        <taxon>Eukaryota</taxon>
        <taxon>Sar</taxon>
        <taxon>Alveolata</taxon>
        <taxon>Dinophyceae</taxon>
        <taxon>Suessiales</taxon>
        <taxon>Symbiodiniaceae</taxon>
        <taxon>Durusdinium</taxon>
    </lineage>
</organism>
<keyword evidence="10" id="KW-0418">Kinase</keyword>
<evidence type="ECO:0000256" key="5">
    <source>
        <dbReference type="ARBA" id="ARBA00022989"/>
    </source>
</evidence>
<keyword evidence="6 8" id="KW-0472">Membrane</keyword>
<feature type="transmembrane region" description="Helical" evidence="8">
    <location>
        <begin position="73"/>
        <end position="93"/>
    </location>
</feature>
<dbReference type="SMART" id="SM00220">
    <property type="entry name" value="S_TKc"/>
    <property type="match status" value="1"/>
</dbReference>
<comment type="subcellular location">
    <subcellularLocation>
        <location evidence="1">Membrane</location>
        <topology evidence="1">Multi-pass membrane protein</topology>
    </subcellularLocation>
</comment>
<sequence length="852" mass="94728">MITWLILERLLKGKSSSVGASVGAVAGLVCITPGAGFVTPGWSIAIGALGAVWCYASVEIVNKINLVDDTLDAFGLHGMGGIGGAILTGIFALDGGLIYTGSFELLGKQIAGAAAGVAFSALGTALIVVVLRLVMKLRIPEEHERSGIDQHTHGETYHSPVKRYPQAQASESSDFSESDEVDGMRNLQVQGARSGSEDFWHWRLAELHGGSGRQINPPTGMEWEWGNSRNYTDWYQASAEFVQDLVRPYADPTLGPVLHVGCGDAPVPEHLHAAGFPSSEHIDIAPEVIARMRDTYPAEQWPGFSFQVRDFLTQGAPPPKGRFCAVLDKAGIWDWLQEEAPHMLPHLLELVQQALVPSELWIIIIAEDGVYIIATKLGPPELAALLGHLTRLGGPEHVGFHAPRSLWEEPESAAERMVLVRAVLASGEEVELRVLREVMTCAGSELGLAESSTLASLRQQLQEHLEVPAGLQRLFLGSKEVMARYDADLQTALELDGAGEESETLVTVVVHEMFVEVDLPNFRQKLPHRFQLERPLMSGTAKHSFRFRDTFTGEQAEVIFHEHGRRNPDVVTTLVKEIFCMQHLEHPNLPELLKVPPLCDDHLCLMMRCMDTNLHRVLQSQQELTEEHVMFFTYQLLEALCFLHSADVVYFDLAPWKIGLSRTCDLRLRDFEGARRVGQRDGRAAADGPYHAPEYFRSFGRGVQAETSSDLWSAGCILYEMYKRQPLFARDLPRRVKTLESLFGRPEGAPWSDVTAAGSPTPPVDWLAWVPTASQDACALLQQMIHWEPSQRCSCQEALQSSSFKEIRDPEDAMRDVRRFPLNWATLEKICSEEHRCVDFLEDAESWSIESR</sequence>
<dbReference type="InterPro" id="IPR029020">
    <property type="entry name" value="Ammonium/urea_transptr"/>
</dbReference>
<dbReference type="Gene3D" id="3.30.200.20">
    <property type="entry name" value="Phosphorylase Kinase, domain 1"/>
    <property type="match status" value="1"/>
</dbReference>
<dbReference type="Gene3D" id="3.40.50.150">
    <property type="entry name" value="Vaccinia Virus protein VP39"/>
    <property type="match status" value="1"/>
</dbReference>
<dbReference type="EMBL" id="CAXAMM010039929">
    <property type="protein sequence ID" value="CAK9090068.1"/>
    <property type="molecule type" value="Genomic_DNA"/>
</dbReference>
<feature type="transmembrane region" description="Helical" evidence="8">
    <location>
        <begin position="18"/>
        <end position="36"/>
    </location>
</feature>
<dbReference type="PROSITE" id="PS50011">
    <property type="entry name" value="PROTEIN_KINASE_DOM"/>
    <property type="match status" value="1"/>
</dbReference>
<accession>A0ABP0QR60</accession>
<evidence type="ECO:0000256" key="4">
    <source>
        <dbReference type="ARBA" id="ARBA00022692"/>
    </source>
</evidence>
<dbReference type="SUPFAM" id="SSF56112">
    <property type="entry name" value="Protein kinase-like (PK-like)"/>
    <property type="match status" value="1"/>
</dbReference>
<evidence type="ECO:0000256" key="6">
    <source>
        <dbReference type="ARBA" id="ARBA00023136"/>
    </source>
</evidence>
<dbReference type="InterPro" id="IPR011009">
    <property type="entry name" value="Kinase-like_dom_sf"/>
</dbReference>
<dbReference type="PANTHER" id="PTHR43029">
    <property type="entry name" value="AMMONIUM TRANSPORTER MEP2"/>
    <property type="match status" value="1"/>
</dbReference>
<evidence type="ECO:0000256" key="3">
    <source>
        <dbReference type="ARBA" id="ARBA00022448"/>
    </source>
</evidence>
<keyword evidence="7" id="KW-0924">Ammonia transport</keyword>
<dbReference type="InterPro" id="IPR029063">
    <property type="entry name" value="SAM-dependent_MTases_sf"/>
</dbReference>
<gene>
    <name evidence="10" type="ORF">SCF082_LOCUS42490</name>
</gene>
<feature type="transmembrane region" description="Helical" evidence="8">
    <location>
        <begin position="113"/>
        <end position="135"/>
    </location>
</feature>
<evidence type="ECO:0000313" key="11">
    <source>
        <dbReference type="Proteomes" id="UP001642464"/>
    </source>
</evidence>
<keyword evidence="4 8" id="KW-0812">Transmembrane</keyword>
<dbReference type="Gene3D" id="1.10.3430.10">
    <property type="entry name" value="Ammonium transporter AmtB like domains"/>
    <property type="match status" value="1"/>
</dbReference>
<dbReference type="Proteomes" id="UP001642464">
    <property type="component" value="Unassembled WGS sequence"/>
</dbReference>